<dbReference type="EMBL" id="CAJJDP010000014">
    <property type="protein sequence ID" value="CAD8142549.1"/>
    <property type="molecule type" value="Genomic_DNA"/>
</dbReference>
<protein>
    <submittedName>
        <fullName evidence="1">Uncharacterized protein</fullName>
    </submittedName>
</protein>
<proteinExistence type="predicted"/>
<dbReference type="AlphaFoldDB" id="A0A8S1ST73"/>
<comment type="caution">
    <text evidence="1">The sequence shown here is derived from an EMBL/GenBank/DDBJ whole genome shotgun (WGS) entry which is preliminary data.</text>
</comment>
<keyword evidence="2" id="KW-1185">Reference proteome</keyword>
<name>A0A8S1ST73_PAROT</name>
<evidence type="ECO:0000313" key="1">
    <source>
        <dbReference type="EMBL" id="CAD8142549.1"/>
    </source>
</evidence>
<organism evidence="1 2">
    <name type="scientific">Paramecium octaurelia</name>
    <dbReference type="NCBI Taxonomy" id="43137"/>
    <lineage>
        <taxon>Eukaryota</taxon>
        <taxon>Sar</taxon>
        <taxon>Alveolata</taxon>
        <taxon>Ciliophora</taxon>
        <taxon>Intramacronucleata</taxon>
        <taxon>Oligohymenophorea</taxon>
        <taxon>Peniculida</taxon>
        <taxon>Parameciidae</taxon>
        <taxon>Paramecium</taxon>
    </lineage>
</organism>
<accession>A0A8S1ST73</accession>
<reference evidence="1" key="1">
    <citation type="submission" date="2021-01" db="EMBL/GenBank/DDBJ databases">
        <authorList>
            <consortium name="Genoscope - CEA"/>
            <person name="William W."/>
        </authorList>
    </citation>
    <scope>NUCLEOTIDE SEQUENCE</scope>
</reference>
<evidence type="ECO:0000313" key="2">
    <source>
        <dbReference type="Proteomes" id="UP000683925"/>
    </source>
</evidence>
<gene>
    <name evidence="1" type="ORF">POCTA_138.1.T0140032</name>
</gene>
<dbReference type="Proteomes" id="UP000683925">
    <property type="component" value="Unassembled WGS sequence"/>
</dbReference>
<sequence length="103" mass="12001">MGVKNNGRYVKKEFLQKIVKNRMPKINGKYQSFCGNFIIEANQECDDDNNIQNDCQYSCPLNCSKYVLKENAKNAIQIITTLVQHFLTIESVDLYFNILNRIM</sequence>